<reference evidence="3 4" key="1">
    <citation type="journal article" date="2024" name="Int. J. Syst. Evol. Microbiol.">
        <title>Paenibacillus hexagrammi sp. nov., a novel bacterium isolated from the gut content of Hexagrammos agrammus.</title>
        <authorList>
            <person name="Jung H.K."/>
            <person name="Kim D.G."/>
            <person name="Zin H."/>
            <person name="Park J."/>
            <person name="Jung H."/>
            <person name="Kim Y.O."/>
            <person name="Kong H.J."/>
            <person name="Kim J.W."/>
            <person name="Kim Y.S."/>
        </authorList>
    </citation>
    <scope>NUCLEOTIDE SEQUENCE [LARGE SCALE GENOMIC DNA]</scope>
    <source>
        <strain evidence="3 4">YPD9-1</strain>
    </source>
</reference>
<evidence type="ECO:0000256" key="2">
    <source>
        <dbReference type="SAM" id="SignalP"/>
    </source>
</evidence>
<gene>
    <name evidence="3" type="ORF">L0M14_13745</name>
</gene>
<evidence type="ECO:0000313" key="4">
    <source>
        <dbReference type="Proteomes" id="UP001649230"/>
    </source>
</evidence>
<evidence type="ECO:0000313" key="3">
    <source>
        <dbReference type="EMBL" id="UJF36037.1"/>
    </source>
</evidence>
<feature type="chain" id="PRO_5046564512" description="Lipoprotein" evidence="2">
    <location>
        <begin position="23"/>
        <end position="191"/>
    </location>
</feature>
<feature type="signal peptide" evidence="2">
    <location>
        <begin position="1"/>
        <end position="22"/>
    </location>
</feature>
<dbReference type="RefSeq" id="WP_235122592.1">
    <property type="nucleotide sequence ID" value="NZ_CP090978.1"/>
</dbReference>
<feature type="region of interest" description="Disordered" evidence="1">
    <location>
        <begin position="24"/>
        <end position="46"/>
    </location>
</feature>
<name>A0ABY3SPQ4_9BACL</name>
<feature type="compositionally biased region" description="Polar residues" evidence="1">
    <location>
        <begin position="121"/>
        <end position="132"/>
    </location>
</feature>
<proteinExistence type="predicted"/>
<keyword evidence="2" id="KW-0732">Signal</keyword>
<dbReference type="Proteomes" id="UP001649230">
    <property type="component" value="Chromosome"/>
</dbReference>
<feature type="compositionally biased region" description="Low complexity" evidence="1">
    <location>
        <begin position="180"/>
        <end position="191"/>
    </location>
</feature>
<protein>
    <recommendedName>
        <fullName evidence="5">Lipoprotein</fullName>
    </recommendedName>
</protein>
<dbReference type="EMBL" id="CP090978">
    <property type="protein sequence ID" value="UJF36037.1"/>
    <property type="molecule type" value="Genomic_DNA"/>
</dbReference>
<keyword evidence="4" id="KW-1185">Reference proteome</keyword>
<accession>A0ABY3SPQ4</accession>
<feature type="compositionally biased region" description="Polar residues" evidence="1">
    <location>
        <begin position="24"/>
        <end position="37"/>
    </location>
</feature>
<feature type="region of interest" description="Disordered" evidence="1">
    <location>
        <begin position="121"/>
        <end position="191"/>
    </location>
</feature>
<evidence type="ECO:0008006" key="5">
    <source>
        <dbReference type="Google" id="ProtNLM"/>
    </source>
</evidence>
<sequence length="191" mass="21284">MKRWVILALGAALVAGVLEGCANNPASKSEPSPSVQQHAGEDVQSEDERQMVMLFQGLIRMDRQADLAISKQQAEALLPYVQKGKDAGGISKGEREQVIELLHDSQQTYLENEAKQTAQRIRQHNSAVSRDNLSPEERQQMIEQFEQHRKENQDDSSAARPQGSDRYAASSRSGMGKSVEQQLLELLQSKQ</sequence>
<evidence type="ECO:0000256" key="1">
    <source>
        <dbReference type="SAM" id="MobiDB-lite"/>
    </source>
</evidence>
<organism evidence="3 4">
    <name type="scientific">Paenibacillus hexagrammi</name>
    <dbReference type="NCBI Taxonomy" id="2908839"/>
    <lineage>
        <taxon>Bacteria</taxon>
        <taxon>Bacillati</taxon>
        <taxon>Bacillota</taxon>
        <taxon>Bacilli</taxon>
        <taxon>Bacillales</taxon>
        <taxon>Paenibacillaceae</taxon>
        <taxon>Paenibacillus</taxon>
    </lineage>
</organism>
<feature type="compositionally biased region" description="Basic and acidic residues" evidence="1">
    <location>
        <begin position="133"/>
        <end position="153"/>
    </location>
</feature>